<keyword evidence="2" id="KW-1185">Reference proteome</keyword>
<accession>Q73LG5</accession>
<protein>
    <submittedName>
        <fullName evidence="1">Uncharacterized protein</fullName>
    </submittedName>
</protein>
<dbReference type="PATRIC" id="fig|243275.7.peg.1798"/>
<evidence type="ECO:0000313" key="2">
    <source>
        <dbReference type="Proteomes" id="UP000008212"/>
    </source>
</evidence>
<dbReference type="STRING" id="243275.TDE_1899"/>
<dbReference type="Proteomes" id="UP000008212">
    <property type="component" value="Chromosome"/>
</dbReference>
<organism evidence="1 2">
    <name type="scientific">Treponema denticola (strain ATCC 35405 / DSM 14222 / CIP 103919 / JCM 8153 / KCTC 15104)</name>
    <dbReference type="NCBI Taxonomy" id="243275"/>
    <lineage>
        <taxon>Bacteria</taxon>
        <taxon>Pseudomonadati</taxon>
        <taxon>Spirochaetota</taxon>
        <taxon>Spirochaetia</taxon>
        <taxon>Spirochaetales</taxon>
        <taxon>Treponemataceae</taxon>
        <taxon>Treponema</taxon>
    </lineage>
</organism>
<dbReference type="HOGENOM" id="CLU_3159001_0_0_12"/>
<sequence length="48" mass="5723">MGAWDELDIIIFRISFTSLKKIAAPNVYIVYTVYKHLSRPKKKFYKTK</sequence>
<gene>
    <name evidence="1" type="ordered locus">TDE_1899</name>
</gene>
<evidence type="ECO:0000313" key="1">
    <source>
        <dbReference type="EMBL" id="AAS12413.1"/>
    </source>
</evidence>
<dbReference type="AlphaFoldDB" id="Q73LG5"/>
<dbReference type="PaxDb" id="243275-TDE_1899"/>
<dbReference type="EMBL" id="AE017226">
    <property type="protein sequence ID" value="AAS12413.1"/>
    <property type="molecule type" value="Genomic_DNA"/>
</dbReference>
<proteinExistence type="predicted"/>
<reference evidence="1 2" key="1">
    <citation type="journal article" date="2004" name="Proc. Natl. Acad. Sci. U.S.A.">
        <title>Comparison of the genome of the oral pathogen Treponema denticola with other spirochete genomes.</title>
        <authorList>
            <person name="Seshadri R."/>
            <person name="Myers G.S."/>
            <person name="Tettelin H."/>
            <person name="Eisen J.A."/>
            <person name="Heidelberg J.F."/>
            <person name="Dodson R.J."/>
            <person name="Davidsen T.M."/>
            <person name="DeBoy R.T."/>
            <person name="Fouts D.E."/>
            <person name="Haft D.H."/>
            <person name="Selengut J."/>
            <person name="Ren Q."/>
            <person name="Brinkac L.M."/>
            <person name="Madupu R."/>
            <person name="Kolonay J."/>
            <person name="Durkin S.A."/>
            <person name="Daugherty S.C."/>
            <person name="Shetty J."/>
            <person name="Shvartsbeyn A."/>
            <person name="Gebregeorgis E."/>
            <person name="Geer K."/>
            <person name="Tsegaye G."/>
            <person name="Malek J."/>
            <person name="Ayodeji B."/>
            <person name="Shatsman S."/>
            <person name="McLeod M.P."/>
            <person name="Smajs D."/>
            <person name="Howell J.K."/>
            <person name="Pal S."/>
            <person name="Amin A."/>
            <person name="Vashisth P."/>
            <person name="McNeill T.Z."/>
            <person name="Xiang Q."/>
            <person name="Sodergren E."/>
            <person name="Baca E."/>
            <person name="Weinstock G.M."/>
            <person name="Norris S.J."/>
            <person name="Fraser C.M."/>
            <person name="Paulsen I.T."/>
        </authorList>
    </citation>
    <scope>NUCLEOTIDE SEQUENCE [LARGE SCALE GENOMIC DNA]</scope>
    <source>
        <strain evidence="2">ATCC 35405 / DSM 14222 / CIP 103919 / JCM 8153 / KCTC 15104</strain>
    </source>
</reference>
<name>Q73LG5_TREDE</name>
<dbReference type="KEGG" id="tde:TDE_1899"/>